<dbReference type="Gene3D" id="3.40.50.720">
    <property type="entry name" value="NAD(P)-binding Rossmann-like Domain"/>
    <property type="match status" value="1"/>
</dbReference>
<dbReference type="EMBL" id="NCKU01008459">
    <property type="protein sequence ID" value="RWS01881.1"/>
    <property type="molecule type" value="Genomic_DNA"/>
</dbReference>
<protein>
    <submittedName>
        <fullName evidence="2">Short-chain dehydrogenease/reductase-like protein</fullName>
    </submittedName>
</protein>
<name>A0A3S3NMC4_9ACAR</name>
<dbReference type="PANTHER" id="PTHR43975:SF2">
    <property type="entry name" value="EG:BACR7A4.14 PROTEIN-RELATED"/>
    <property type="match status" value="1"/>
</dbReference>
<evidence type="ECO:0000313" key="1">
    <source>
        <dbReference type="EMBL" id="RWS01881.1"/>
    </source>
</evidence>
<organism evidence="2 3">
    <name type="scientific">Dinothrombium tinctorium</name>
    <dbReference type="NCBI Taxonomy" id="1965070"/>
    <lineage>
        <taxon>Eukaryota</taxon>
        <taxon>Metazoa</taxon>
        <taxon>Ecdysozoa</taxon>
        <taxon>Arthropoda</taxon>
        <taxon>Chelicerata</taxon>
        <taxon>Arachnida</taxon>
        <taxon>Acari</taxon>
        <taxon>Acariformes</taxon>
        <taxon>Trombidiformes</taxon>
        <taxon>Prostigmata</taxon>
        <taxon>Anystina</taxon>
        <taxon>Parasitengona</taxon>
        <taxon>Trombidioidea</taxon>
        <taxon>Trombidiidae</taxon>
        <taxon>Dinothrombium</taxon>
    </lineage>
</organism>
<dbReference type="SUPFAM" id="SSF51735">
    <property type="entry name" value="NAD(P)-binding Rossmann-fold domains"/>
    <property type="match status" value="1"/>
</dbReference>
<sequence>MSLNLLKDLENKVIIVTGSSSGVGEAVVSLFAQLNCNVVITGRNAERVSKVAAKCESLSPSKNKPLTFIGDLLMDNNVEKLVQRTYERFSRIDVVVNNMGVSDNNSTLDNSILDNDFL</sequence>
<dbReference type="InterPro" id="IPR002347">
    <property type="entry name" value="SDR_fam"/>
</dbReference>
<reference evidence="2 3" key="1">
    <citation type="journal article" date="2018" name="Gigascience">
        <title>Genomes of trombidid mites reveal novel predicted allergens and laterally-transferred genes associated with secondary metabolism.</title>
        <authorList>
            <person name="Dong X."/>
            <person name="Chaisiri K."/>
            <person name="Xia D."/>
            <person name="Armstrong S.D."/>
            <person name="Fang Y."/>
            <person name="Donnelly M.J."/>
            <person name="Kadowaki T."/>
            <person name="McGarry J.W."/>
            <person name="Darby A.C."/>
            <person name="Makepeace B.L."/>
        </authorList>
    </citation>
    <scope>NUCLEOTIDE SEQUENCE [LARGE SCALE GENOMIC DNA]</scope>
    <source>
        <strain evidence="2">UoL-WK</strain>
    </source>
</reference>
<dbReference type="EMBL" id="NCKU01007917">
    <property type="protein sequence ID" value="RWS02284.1"/>
    <property type="molecule type" value="Genomic_DNA"/>
</dbReference>
<reference evidence="2" key="2">
    <citation type="submission" date="2018-11" db="EMBL/GenBank/DDBJ databases">
        <title>Trombidioid mite genomics.</title>
        <authorList>
            <person name="Dong X."/>
        </authorList>
    </citation>
    <scope>NUCLEOTIDE SEQUENCE</scope>
    <source>
        <strain evidence="2">UoL-WK</strain>
    </source>
</reference>
<keyword evidence="3" id="KW-1185">Reference proteome</keyword>
<proteinExistence type="predicted"/>
<gene>
    <name evidence="2" type="ORF">B4U79_07044</name>
    <name evidence="1" type="ORF">B4U79_10953</name>
</gene>
<dbReference type="OrthoDB" id="47007at2759"/>
<dbReference type="Pfam" id="PF00106">
    <property type="entry name" value="adh_short"/>
    <property type="match status" value="1"/>
</dbReference>
<feature type="non-terminal residue" evidence="2">
    <location>
        <position position="118"/>
    </location>
</feature>
<dbReference type="PRINTS" id="PR00081">
    <property type="entry name" value="GDHRDH"/>
</dbReference>
<accession>A0A3S3NMC4</accession>
<evidence type="ECO:0000313" key="2">
    <source>
        <dbReference type="EMBL" id="RWS02284.1"/>
    </source>
</evidence>
<dbReference type="PANTHER" id="PTHR43975">
    <property type="entry name" value="ZGC:101858"/>
    <property type="match status" value="1"/>
</dbReference>
<dbReference type="InterPro" id="IPR036291">
    <property type="entry name" value="NAD(P)-bd_dom_sf"/>
</dbReference>
<dbReference type="Proteomes" id="UP000285301">
    <property type="component" value="Unassembled WGS sequence"/>
</dbReference>
<dbReference type="AlphaFoldDB" id="A0A3S3NMC4"/>
<evidence type="ECO:0000313" key="3">
    <source>
        <dbReference type="Proteomes" id="UP000285301"/>
    </source>
</evidence>
<comment type="caution">
    <text evidence="2">The sequence shown here is derived from an EMBL/GenBank/DDBJ whole genome shotgun (WGS) entry which is preliminary data.</text>
</comment>